<keyword evidence="2" id="KW-0472">Membrane</keyword>
<accession>A0A4D6MZS4</accession>
<dbReference type="EMBL" id="CP039353">
    <property type="protein sequence ID" value="QCE06986.1"/>
    <property type="molecule type" value="Genomic_DNA"/>
</dbReference>
<feature type="domain" description="DUF7953" evidence="3">
    <location>
        <begin position="178"/>
        <end position="290"/>
    </location>
</feature>
<protein>
    <recommendedName>
        <fullName evidence="3">DUF7953 domain-containing protein</fullName>
    </recommendedName>
</protein>
<dbReference type="PANTHER" id="PTHR33780:SF3">
    <property type="entry name" value="EXPRESSED PROTEIN"/>
    <property type="match status" value="1"/>
</dbReference>
<gene>
    <name evidence="4" type="ORF">DEO72_LG9g2001</name>
</gene>
<dbReference type="AlphaFoldDB" id="A0A4D6MZS4"/>
<reference evidence="4 5" key="1">
    <citation type="submission" date="2019-04" db="EMBL/GenBank/DDBJ databases">
        <title>An improved genome assembly and genetic linkage map for asparagus bean, Vigna unguiculata ssp. sesquipedialis.</title>
        <authorList>
            <person name="Xia Q."/>
            <person name="Zhang R."/>
            <person name="Dong Y."/>
        </authorList>
    </citation>
    <scope>NUCLEOTIDE SEQUENCE [LARGE SCALE GENOMIC DNA]</scope>
    <source>
        <tissue evidence="4">Leaf</tissue>
    </source>
</reference>
<evidence type="ECO:0000313" key="5">
    <source>
        <dbReference type="Proteomes" id="UP000501690"/>
    </source>
</evidence>
<sequence>MSRARRDILLAYFQARLAENPPQIAVELSLRRRVLVLSEVLSRSGERRSPKRARVGVRGWVAAVVAQARSGLAQAREASPKRRRKTINRSCVTFPGAETPSTDLTSRGEATGHTMSTGSKSMAGFAGSDVAASRFSSGCVDMCVLLTLRRPDGTTWVSLLLFISSIFFTCFQGSTLCAVVSLRSIEVFKTHEWLKATTTVYFLCKGESKTVLLDVRKSHVLYAFSGEESWQPLSNFTSKKCKRCGFYEEDSITSDDVFDEWEFCPSDFTAPDGEYIRFKENQFVATFLCSECLSLAAVDEHDDDDGKGMHIVVVVLLSVLVSIILILGVVGAYKLWEKKIREQDQARLLKLFEDDDEIGDELGLGTVI</sequence>
<keyword evidence="2" id="KW-0812">Transmembrane</keyword>
<proteinExistence type="predicted"/>
<keyword evidence="5" id="KW-1185">Reference proteome</keyword>
<evidence type="ECO:0000256" key="2">
    <source>
        <dbReference type="SAM" id="Phobius"/>
    </source>
</evidence>
<name>A0A4D6MZS4_VIGUN</name>
<dbReference type="Pfam" id="PF25829">
    <property type="entry name" value="DUF7953"/>
    <property type="match status" value="1"/>
</dbReference>
<dbReference type="Proteomes" id="UP000501690">
    <property type="component" value="Linkage Group LG9"/>
</dbReference>
<dbReference type="InterPro" id="IPR057713">
    <property type="entry name" value="DUF7953"/>
</dbReference>
<feature type="transmembrane region" description="Helical" evidence="2">
    <location>
        <begin position="159"/>
        <end position="182"/>
    </location>
</feature>
<evidence type="ECO:0000256" key="1">
    <source>
        <dbReference type="SAM" id="MobiDB-lite"/>
    </source>
</evidence>
<keyword evidence="2" id="KW-1133">Transmembrane helix</keyword>
<evidence type="ECO:0000259" key="3">
    <source>
        <dbReference type="Pfam" id="PF25829"/>
    </source>
</evidence>
<feature type="transmembrane region" description="Helical" evidence="2">
    <location>
        <begin position="311"/>
        <end position="333"/>
    </location>
</feature>
<dbReference type="PANTHER" id="PTHR33780">
    <property type="entry name" value="EXPRESSED PROTEIN"/>
    <property type="match status" value="1"/>
</dbReference>
<evidence type="ECO:0000313" key="4">
    <source>
        <dbReference type="EMBL" id="QCE06986.1"/>
    </source>
</evidence>
<feature type="region of interest" description="Disordered" evidence="1">
    <location>
        <begin position="74"/>
        <end position="116"/>
    </location>
</feature>
<organism evidence="4 5">
    <name type="scientific">Vigna unguiculata</name>
    <name type="common">Cowpea</name>
    <dbReference type="NCBI Taxonomy" id="3917"/>
    <lineage>
        <taxon>Eukaryota</taxon>
        <taxon>Viridiplantae</taxon>
        <taxon>Streptophyta</taxon>
        <taxon>Embryophyta</taxon>
        <taxon>Tracheophyta</taxon>
        <taxon>Spermatophyta</taxon>
        <taxon>Magnoliopsida</taxon>
        <taxon>eudicotyledons</taxon>
        <taxon>Gunneridae</taxon>
        <taxon>Pentapetalae</taxon>
        <taxon>rosids</taxon>
        <taxon>fabids</taxon>
        <taxon>Fabales</taxon>
        <taxon>Fabaceae</taxon>
        <taxon>Papilionoideae</taxon>
        <taxon>50 kb inversion clade</taxon>
        <taxon>NPAAA clade</taxon>
        <taxon>indigoferoid/millettioid clade</taxon>
        <taxon>Phaseoleae</taxon>
        <taxon>Vigna</taxon>
    </lineage>
</organism>